<organism evidence="1 2">
    <name type="scientific">Catenulispora yoronensis</name>
    <dbReference type="NCBI Taxonomy" id="450799"/>
    <lineage>
        <taxon>Bacteria</taxon>
        <taxon>Bacillati</taxon>
        <taxon>Actinomycetota</taxon>
        <taxon>Actinomycetes</taxon>
        <taxon>Catenulisporales</taxon>
        <taxon>Catenulisporaceae</taxon>
        <taxon>Catenulispora</taxon>
    </lineage>
</organism>
<gene>
    <name evidence="1" type="ORF">GCM10009839_60720</name>
</gene>
<reference evidence="2" key="1">
    <citation type="journal article" date="2019" name="Int. J. Syst. Evol. Microbiol.">
        <title>The Global Catalogue of Microorganisms (GCM) 10K type strain sequencing project: providing services to taxonomists for standard genome sequencing and annotation.</title>
        <authorList>
            <consortium name="The Broad Institute Genomics Platform"/>
            <consortium name="The Broad Institute Genome Sequencing Center for Infectious Disease"/>
            <person name="Wu L."/>
            <person name="Ma J."/>
        </authorList>
    </citation>
    <scope>NUCLEOTIDE SEQUENCE [LARGE SCALE GENOMIC DNA]</scope>
    <source>
        <strain evidence="2">JCM 16014</strain>
    </source>
</reference>
<evidence type="ECO:0000313" key="2">
    <source>
        <dbReference type="Proteomes" id="UP001500751"/>
    </source>
</evidence>
<keyword evidence="2" id="KW-1185">Reference proteome</keyword>
<dbReference type="Proteomes" id="UP001500751">
    <property type="component" value="Unassembled WGS sequence"/>
</dbReference>
<evidence type="ECO:0000313" key="1">
    <source>
        <dbReference type="EMBL" id="GAA2047436.1"/>
    </source>
</evidence>
<proteinExistence type="predicted"/>
<dbReference type="EMBL" id="BAAAQN010000043">
    <property type="protein sequence ID" value="GAA2047436.1"/>
    <property type="molecule type" value="Genomic_DNA"/>
</dbReference>
<accession>A0ABP5GM00</accession>
<name>A0ABP5GM00_9ACTN</name>
<protein>
    <submittedName>
        <fullName evidence="1">Uncharacterized protein</fullName>
    </submittedName>
</protein>
<comment type="caution">
    <text evidence="1">The sequence shown here is derived from an EMBL/GenBank/DDBJ whole genome shotgun (WGS) entry which is preliminary data.</text>
</comment>
<dbReference type="RefSeq" id="WP_344669103.1">
    <property type="nucleotide sequence ID" value="NZ_BAAAQN010000043.1"/>
</dbReference>
<sequence>MFAVALLLDPQAGAYAVAAPASGTALALQVGSDRLAFVKDDTEVHTLLAGRETEFGAAGTRLPGGGRVAVDDDTGQYLVTWPDGTEADIAPISIWGLRILLHPAASRAGAPLPANPTREQLYGAFADTWRVTAATSILPYPPGTGTAAFTDKAFPDKLLTVADLDPARSTRSRSAAATATSTRRRW</sequence>